<gene>
    <name evidence="5" type="ordered locus">MSWAN_0743</name>
</gene>
<dbReference type="EMBL" id="CP002772">
    <property type="protein sequence ID" value="AEG17776.1"/>
    <property type="molecule type" value="Genomic_DNA"/>
</dbReference>
<evidence type="ECO:0000256" key="3">
    <source>
        <dbReference type="ARBA" id="ARBA00023163"/>
    </source>
</evidence>
<evidence type="ECO:0000256" key="2">
    <source>
        <dbReference type="ARBA" id="ARBA00023125"/>
    </source>
</evidence>
<keyword evidence="3" id="KW-0804">Transcription</keyword>
<dbReference type="RefSeq" id="WP_013825278.1">
    <property type="nucleotide sequence ID" value="NC_015574.1"/>
</dbReference>
<keyword evidence="6" id="KW-1185">Reference proteome</keyword>
<feature type="domain" description="HTH marR-type" evidence="4">
    <location>
        <begin position="6"/>
        <end position="140"/>
    </location>
</feature>
<dbReference type="PANTHER" id="PTHR42756">
    <property type="entry name" value="TRANSCRIPTIONAL REGULATOR, MARR"/>
    <property type="match status" value="1"/>
</dbReference>
<dbReference type="InterPro" id="IPR036390">
    <property type="entry name" value="WH_DNA-bd_sf"/>
</dbReference>
<dbReference type="OrthoDB" id="10712at2157"/>
<dbReference type="SMART" id="SM00347">
    <property type="entry name" value="HTH_MARR"/>
    <property type="match status" value="1"/>
</dbReference>
<dbReference type="SUPFAM" id="SSF46785">
    <property type="entry name" value="Winged helix' DNA-binding domain"/>
    <property type="match status" value="1"/>
</dbReference>
<dbReference type="InterPro" id="IPR000835">
    <property type="entry name" value="HTH_MarR-typ"/>
</dbReference>
<dbReference type="GeneID" id="10668235"/>
<dbReference type="InterPro" id="IPR036388">
    <property type="entry name" value="WH-like_DNA-bd_sf"/>
</dbReference>
<dbReference type="eggNOG" id="arCOG03182">
    <property type="taxonomic scope" value="Archaea"/>
</dbReference>
<evidence type="ECO:0000259" key="4">
    <source>
        <dbReference type="PROSITE" id="PS50995"/>
    </source>
</evidence>
<dbReference type="GO" id="GO:0003700">
    <property type="term" value="F:DNA-binding transcription factor activity"/>
    <property type="evidence" value="ECO:0007669"/>
    <property type="project" value="InterPro"/>
</dbReference>
<accession>F6D7T8</accession>
<proteinExistence type="predicted"/>
<evidence type="ECO:0000313" key="6">
    <source>
        <dbReference type="Proteomes" id="UP000009231"/>
    </source>
</evidence>
<dbReference type="STRING" id="868131.MSWAN_0743"/>
<dbReference type="HOGENOM" id="CLU_083287_27_4_2"/>
<protein>
    <submittedName>
        <fullName evidence="5">Transcriptional regulator, MarR family</fullName>
    </submittedName>
</protein>
<keyword evidence="2" id="KW-0238">DNA-binding</keyword>
<dbReference type="Proteomes" id="UP000009231">
    <property type="component" value="Chromosome"/>
</dbReference>
<dbReference type="Gene3D" id="1.10.10.10">
    <property type="entry name" value="Winged helix-like DNA-binding domain superfamily/Winged helix DNA-binding domain"/>
    <property type="match status" value="1"/>
</dbReference>
<dbReference type="Pfam" id="PF12802">
    <property type="entry name" value="MarR_2"/>
    <property type="match status" value="1"/>
</dbReference>
<sequence length="146" mass="16844">MNDNDIELIMVLLDEIGDKLMKTNKENILKLYENLTITEANTIYAIGTDEPKTMKQIAKTLGVATSTPTRTVDRLLEKGLVKRTVGEKDRRQVLIELTFRCKKLMEDMDKEGLKMTKKLLQNFSDEEIESFKNILLRVNKNINKIP</sequence>
<dbReference type="KEGG" id="mew:MSWAN_0743"/>
<dbReference type="PANTHER" id="PTHR42756:SF1">
    <property type="entry name" value="TRANSCRIPTIONAL REPRESSOR OF EMRAB OPERON"/>
    <property type="match status" value="1"/>
</dbReference>
<evidence type="ECO:0000313" key="5">
    <source>
        <dbReference type="EMBL" id="AEG17776.1"/>
    </source>
</evidence>
<organism evidence="5 6">
    <name type="scientific">Methanobacterium paludis (strain DSM 25820 / JCM 18151 / SWAN1)</name>
    <dbReference type="NCBI Taxonomy" id="868131"/>
    <lineage>
        <taxon>Archaea</taxon>
        <taxon>Methanobacteriati</taxon>
        <taxon>Methanobacteriota</taxon>
        <taxon>Methanomada group</taxon>
        <taxon>Methanobacteria</taxon>
        <taxon>Methanobacteriales</taxon>
        <taxon>Methanobacteriaceae</taxon>
        <taxon>Methanobacterium</taxon>
    </lineage>
</organism>
<dbReference type="AlphaFoldDB" id="F6D7T8"/>
<reference evidence="5 6" key="1">
    <citation type="journal article" date="2014" name="Int. J. Syst. Evol. Microbiol.">
        <title>Methanobacterium paludis sp. nov. and a novel strain of Methanobacterium lacus isolated from northern peatlands.</title>
        <authorList>
            <person name="Cadillo-Quiroz H."/>
            <person name="Brauer S.L."/>
            <person name="Goodson N."/>
            <person name="Yavitt J.B."/>
            <person name="Zinder S.H."/>
        </authorList>
    </citation>
    <scope>NUCLEOTIDE SEQUENCE [LARGE SCALE GENOMIC DNA]</scope>
    <source>
        <strain evidence="6">DSM 25820 / JCM 18151 / SWAN1</strain>
    </source>
</reference>
<dbReference type="GO" id="GO:0003677">
    <property type="term" value="F:DNA binding"/>
    <property type="evidence" value="ECO:0007669"/>
    <property type="project" value="UniProtKB-KW"/>
</dbReference>
<evidence type="ECO:0000256" key="1">
    <source>
        <dbReference type="ARBA" id="ARBA00023015"/>
    </source>
</evidence>
<keyword evidence="1" id="KW-0805">Transcription regulation</keyword>
<dbReference type="PROSITE" id="PS50995">
    <property type="entry name" value="HTH_MARR_2"/>
    <property type="match status" value="1"/>
</dbReference>
<dbReference type="PRINTS" id="PR00598">
    <property type="entry name" value="HTHMARR"/>
</dbReference>
<name>F6D7T8_METPW</name>